<reference evidence="2" key="1">
    <citation type="submission" date="2020-11" db="EMBL/GenBank/DDBJ databases">
        <authorList>
            <consortium name="DOE Joint Genome Institute"/>
            <person name="Ahrendt S."/>
            <person name="Riley R."/>
            <person name="Andreopoulos W."/>
            <person name="Labutti K."/>
            <person name="Pangilinan J."/>
            <person name="Ruiz-Duenas F.J."/>
            <person name="Barrasa J.M."/>
            <person name="Sanchez-Garcia M."/>
            <person name="Camarero S."/>
            <person name="Miyauchi S."/>
            <person name="Serrano A."/>
            <person name="Linde D."/>
            <person name="Babiker R."/>
            <person name="Drula E."/>
            <person name="Ayuso-Fernandez I."/>
            <person name="Pacheco R."/>
            <person name="Padilla G."/>
            <person name="Ferreira P."/>
            <person name="Barriuso J."/>
            <person name="Kellner H."/>
            <person name="Castanera R."/>
            <person name="Alfaro M."/>
            <person name="Ramirez L."/>
            <person name="Pisabarro A.G."/>
            <person name="Kuo A."/>
            <person name="Tritt A."/>
            <person name="Lipzen A."/>
            <person name="He G."/>
            <person name="Yan M."/>
            <person name="Ng V."/>
            <person name="Cullen D."/>
            <person name="Martin F."/>
            <person name="Rosso M.-N."/>
            <person name="Henrissat B."/>
            <person name="Hibbett D."/>
            <person name="Martinez A.T."/>
            <person name="Grigoriev I.V."/>
        </authorList>
    </citation>
    <scope>NUCLEOTIDE SEQUENCE</scope>
    <source>
        <strain evidence="2">AH 40177</strain>
    </source>
</reference>
<evidence type="ECO:0000313" key="2">
    <source>
        <dbReference type="EMBL" id="KAF9061950.1"/>
    </source>
</evidence>
<gene>
    <name evidence="2" type="ORF">BDP27DRAFT_1428426</name>
</gene>
<sequence length="631" mass="70202">MSHILEIPSVFGSKTGPQVVYELVGRVIFSKARDHFTAQLLLLHNGKMSTFDYDDLEGGNLRYIGDESVIDAPVMQTLFHLYRRTSQVASVSVKVERLKAHYAKGEESWKEYIRPVIELDDNGTVKQDDSNKEKTQAGTKSSGPDDAMGSPENTKIDIEAIPCDGCGSCIDCKETIEKLLGQFVMVRTKKRSSCKYYAARILSWDPSGLLFTLEWYKGNSYAVNDTPSQKTVSLGIGPVQEAFEEAIFIEQGNFGSICWPVQLSSNAVDSHGYENLEITEALRDAKPRILEVIASASPQVHPILDIWAQWSQRKNKQVLDSFKDDCFEYDLLPADNSLAEEASASLGLELNGTLLVVIRVYLGKTVFQDNEIYHLARKYSAQELKAHPLTDPHHGYLQRHLSLPEGALAASQGSLNTLLPPVVIEGYKWLYGMKHVFSSKTLPLFAPGMQVLTAHLSDGLPYIWQEKLAVDEFSMTGVERGINSTPLAQAPHTNLQHPPRMQPKSRKFVAMDADLSSPSPHYNLRKNPQRSQRVQPQVKRQRCDSWDAQDFVLELRKAKKLKVAEDFEDFMDVAEVIENNKDTSVTVLSSTAPNRQAGGWSKGRRGSGRGRGRGRDKGRGNGGGGTHHTVG</sequence>
<keyword evidence="3" id="KW-1185">Reference proteome</keyword>
<protein>
    <submittedName>
        <fullName evidence="2">Uncharacterized protein</fullName>
    </submittedName>
</protein>
<feature type="compositionally biased region" description="Gly residues" evidence="1">
    <location>
        <begin position="620"/>
        <end position="631"/>
    </location>
</feature>
<organism evidence="2 3">
    <name type="scientific">Rhodocollybia butyracea</name>
    <dbReference type="NCBI Taxonomy" id="206335"/>
    <lineage>
        <taxon>Eukaryota</taxon>
        <taxon>Fungi</taxon>
        <taxon>Dikarya</taxon>
        <taxon>Basidiomycota</taxon>
        <taxon>Agaricomycotina</taxon>
        <taxon>Agaricomycetes</taxon>
        <taxon>Agaricomycetidae</taxon>
        <taxon>Agaricales</taxon>
        <taxon>Marasmiineae</taxon>
        <taxon>Omphalotaceae</taxon>
        <taxon>Rhodocollybia</taxon>
    </lineage>
</organism>
<accession>A0A9P5TZW0</accession>
<feature type="region of interest" description="Disordered" evidence="1">
    <location>
        <begin position="517"/>
        <end position="541"/>
    </location>
</feature>
<feature type="compositionally biased region" description="Basic residues" evidence="1">
    <location>
        <begin position="602"/>
        <end position="612"/>
    </location>
</feature>
<name>A0A9P5TZW0_9AGAR</name>
<proteinExistence type="predicted"/>
<dbReference type="AlphaFoldDB" id="A0A9P5TZW0"/>
<dbReference type="OrthoDB" id="3055018at2759"/>
<comment type="caution">
    <text evidence="2">The sequence shown here is derived from an EMBL/GenBank/DDBJ whole genome shotgun (WGS) entry which is preliminary data.</text>
</comment>
<dbReference type="EMBL" id="JADNRY010000186">
    <property type="protein sequence ID" value="KAF9061950.1"/>
    <property type="molecule type" value="Genomic_DNA"/>
</dbReference>
<feature type="region of interest" description="Disordered" evidence="1">
    <location>
        <begin position="123"/>
        <end position="153"/>
    </location>
</feature>
<evidence type="ECO:0000313" key="3">
    <source>
        <dbReference type="Proteomes" id="UP000772434"/>
    </source>
</evidence>
<feature type="region of interest" description="Disordered" evidence="1">
    <location>
        <begin position="587"/>
        <end position="631"/>
    </location>
</feature>
<feature type="compositionally biased region" description="Basic and acidic residues" evidence="1">
    <location>
        <begin position="126"/>
        <end position="135"/>
    </location>
</feature>
<evidence type="ECO:0000256" key="1">
    <source>
        <dbReference type="SAM" id="MobiDB-lite"/>
    </source>
</evidence>
<dbReference type="Proteomes" id="UP000772434">
    <property type="component" value="Unassembled WGS sequence"/>
</dbReference>